<dbReference type="InterPro" id="IPR052555">
    <property type="entry name" value="dCTP_Pyrophosphatase"/>
</dbReference>
<protein>
    <recommendedName>
        <fullName evidence="3">Nucleotide pyrophosphohydrolase</fullName>
    </recommendedName>
</protein>
<gene>
    <name evidence="1" type="ORF">FC62_GL000095</name>
</gene>
<organism evidence="1 2">
    <name type="scientific">Amylolactobacillus amylotrophicus DSM 20534</name>
    <dbReference type="NCBI Taxonomy" id="1423722"/>
    <lineage>
        <taxon>Bacteria</taxon>
        <taxon>Bacillati</taxon>
        <taxon>Bacillota</taxon>
        <taxon>Bacilli</taxon>
        <taxon>Lactobacillales</taxon>
        <taxon>Lactobacillaceae</taxon>
        <taxon>Amylolactobacillus</taxon>
    </lineage>
</organism>
<dbReference type="GO" id="GO:0047429">
    <property type="term" value="F:nucleoside triphosphate diphosphatase activity"/>
    <property type="evidence" value="ECO:0007669"/>
    <property type="project" value="InterPro"/>
</dbReference>
<dbReference type="PANTHER" id="PTHR46523">
    <property type="entry name" value="DCTP PYROPHOSPHATASE 1"/>
    <property type="match status" value="1"/>
</dbReference>
<dbReference type="PANTHER" id="PTHR46523:SF1">
    <property type="entry name" value="DCTP PYROPHOSPHATASE 1"/>
    <property type="match status" value="1"/>
</dbReference>
<dbReference type="SUPFAM" id="SSF101386">
    <property type="entry name" value="all-alpha NTP pyrophosphatases"/>
    <property type="match status" value="1"/>
</dbReference>
<evidence type="ECO:0000313" key="2">
    <source>
        <dbReference type="Proteomes" id="UP000050909"/>
    </source>
</evidence>
<comment type="caution">
    <text evidence="1">The sequence shown here is derived from an EMBL/GenBank/DDBJ whole genome shotgun (WGS) entry which is preliminary data.</text>
</comment>
<proteinExistence type="predicted"/>
<dbReference type="CDD" id="cd11537">
    <property type="entry name" value="NTP-PPase_RS21-C6_like"/>
    <property type="match status" value="1"/>
</dbReference>
<evidence type="ECO:0008006" key="3">
    <source>
        <dbReference type="Google" id="ProtNLM"/>
    </source>
</evidence>
<keyword evidence="2" id="KW-1185">Reference proteome</keyword>
<sequence length="107" mass="12866">MDYEKVILDLIEFRNSRNWQKYHNLKSLAISLNIEASEVLEHFQWSEDPTESDNKKDSLEMELADVLTYTFYMCEKLGVNPMDLVEKKLNMNKNRKWKFSEPEKQDE</sequence>
<dbReference type="PATRIC" id="fig|1423722.3.peg.97"/>
<dbReference type="AlphaFoldDB" id="A0A0R1GVU2"/>
<dbReference type="Pfam" id="PF12643">
    <property type="entry name" value="MazG-like"/>
    <property type="match status" value="1"/>
</dbReference>
<dbReference type="PIRSF" id="PIRSF029826">
    <property type="entry name" value="UCP029826_pph"/>
    <property type="match status" value="1"/>
</dbReference>
<accession>A0A0R1GVU2</accession>
<evidence type="ECO:0000313" key="1">
    <source>
        <dbReference type="EMBL" id="KRK38411.1"/>
    </source>
</evidence>
<name>A0A0R1GVU2_9LACO</name>
<dbReference type="Proteomes" id="UP000050909">
    <property type="component" value="Unassembled WGS sequence"/>
</dbReference>
<dbReference type="EMBL" id="AZCV01000001">
    <property type="protein sequence ID" value="KRK38411.1"/>
    <property type="molecule type" value="Genomic_DNA"/>
</dbReference>
<reference evidence="1 2" key="1">
    <citation type="journal article" date="2015" name="Genome Announc.">
        <title>Expanding the biotechnology potential of lactobacilli through comparative genomics of 213 strains and associated genera.</title>
        <authorList>
            <person name="Sun Z."/>
            <person name="Harris H.M."/>
            <person name="McCann A."/>
            <person name="Guo C."/>
            <person name="Argimon S."/>
            <person name="Zhang W."/>
            <person name="Yang X."/>
            <person name="Jeffery I.B."/>
            <person name="Cooney J.C."/>
            <person name="Kagawa T.F."/>
            <person name="Liu W."/>
            <person name="Song Y."/>
            <person name="Salvetti E."/>
            <person name="Wrobel A."/>
            <person name="Rasinkangas P."/>
            <person name="Parkhill J."/>
            <person name="Rea M.C."/>
            <person name="O'Sullivan O."/>
            <person name="Ritari J."/>
            <person name="Douillard F.P."/>
            <person name="Paul Ross R."/>
            <person name="Yang R."/>
            <person name="Briner A.E."/>
            <person name="Felis G.E."/>
            <person name="de Vos W.M."/>
            <person name="Barrangou R."/>
            <person name="Klaenhammer T.R."/>
            <person name="Caufield P.W."/>
            <person name="Cui Y."/>
            <person name="Zhang H."/>
            <person name="O'Toole P.W."/>
        </authorList>
    </citation>
    <scope>NUCLEOTIDE SEQUENCE [LARGE SCALE GENOMIC DNA]</scope>
    <source>
        <strain evidence="1 2">DSM 20534</strain>
    </source>
</reference>
<dbReference type="Gene3D" id="1.10.287.1080">
    <property type="entry name" value="MazG-like"/>
    <property type="match status" value="1"/>
</dbReference>
<dbReference type="RefSeq" id="WP_054744950.1">
    <property type="nucleotide sequence ID" value="NZ_AZCV01000001.1"/>
</dbReference>
<dbReference type="GO" id="GO:0009143">
    <property type="term" value="P:nucleoside triphosphate catabolic process"/>
    <property type="evidence" value="ECO:0007669"/>
    <property type="project" value="InterPro"/>
</dbReference>
<dbReference type="InterPro" id="IPR025984">
    <property type="entry name" value="DCTPP"/>
</dbReference>